<dbReference type="STRING" id="1802519.A2961_04495"/>
<accession>A0A1F8BBI5</accession>
<gene>
    <name evidence="5" type="ORF">A2961_04495</name>
</gene>
<dbReference type="Pfam" id="PF07687">
    <property type="entry name" value="M20_dimer"/>
    <property type="match status" value="1"/>
</dbReference>
<evidence type="ECO:0000256" key="1">
    <source>
        <dbReference type="ARBA" id="ARBA00022670"/>
    </source>
</evidence>
<dbReference type="InterPro" id="IPR011650">
    <property type="entry name" value="Peptidase_M20_dimer"/>
</dbReference>
<dbReference type="EMBL" id="MGHF01000040">
    <property type="protein sequence ID" value="OGM61402.1"/>
    <property type="molecule type" value="Genomic_DNA"/>
</dbReference>
<dbReference type="Pfam" id="PF01546">
    <property type="entry name" value="Peptidase_M20"/>
    <property type="match status" value="1"/>
</dbReference>
<reference evidence="5 6" key="1">
    <citation type="journal article" date="2016" name="Nat. Commun.">
        <title>Thousands of microbial genomes shed light on interconnected biogeochemical processes in an aquifer system.</title>
        <authorList>
            <person name="Anantharaman K."/>
            <person name="Brown C.T."/>
            <person name="Hug L.A."/>
            <person name="Sharon I."/>
            <person name="Castelle C.J."/>
            <person name="Probst A.J."/>
            <person name="Thomas B.C."/>
            <person name="Singh A."/>
            <person name="Wilkins M.J."/>
            <person name="Karaoz U."/>
            <person name="Brodie E.L."/>
            <person name="Williams K.H."/>
            <person name="Hubbard S.S."/>
            <person name="Banfield J.F."/>
        </authorList>
    </citation>
    <scope>NUCLEOTIDE SEQUENCE [LARGE SCALE GENOMIC DNA]</scope>
</reference>
<comment type="caution">
    <text evidence="5">The sequence shown here is derived from an EMBL/GenBank/DDBJ whole genome shotgun (WGS) entry which is preliminary data.</text>
</comment>
<dbReference type="GO" id="GO:0006508">
    <property type="term" value="P:proteolysis"/>
    <property type="evidence" value="ECO:0007669"/>
    <property type="project" value="UniProtKB-KW"/>
</dbReference>
<keyword evidence="1" id="KW-0645">Protease</keyword>
<dbReference type="GO" id="GO:0008233">
    <property type="term" value="F:peptidase activity"/>
    <property type="evidence" value="ECO:0007669"/>
    <property type="project" value="UniProtKB-KW"/>
</dbReference>
<feature type="domain" description="Peptidase M20 dimerisation" evidence="4">
    <location>
        <begin position="190"/>
        <end position="340"/>
    </location>
</feature>
<sequence>MKIPFGYKKLLSEFVKFKSISTDANYKPEIEKAVGWLKKLFAESGFDVQIWRGKRCNPVIFASYNKIKSAKTVLVYGHYDVQPAKREDGWSSDPFQLIEKNEKLIARGAIDNKGQVLVHIYTALQLIKQKKLKYNIDFLIEGNEETSNPELADLIKKNKKNVKANLALISDGELIGENPAIETSLRGGFNLKLTYRTAVNNLHSGIYGGAVPNAVYEMSKFISRLFDGNKVAIEGFYEKVDEITKNQIENNKKLVGPRQAMKLAGVKSLTTEGYDFLTQTGLRPTLQASGIKGGYTEEGFANIVPSKAYVNINFRIVASQKTKEVLSCFMTFLKENTPDYVGYGVQTEGFHEPLKIDTNSHKIKKVKKILKKAYGKEVVYKPVGGAIPVVADFKSVLLVDSLLVPFGNSDCNMHGVNENFDIKFLQKSLKFSEAFFSS</sequence>
<evidence type="ECO:0000256" key="2">
    <source>
        <dbReference type="ARBA" id="ARBA00022723"/>
    </source>
</evidence>
<evidence type="ECO:0000259" key="4">
    <source>
        <dbReference type="Pfam" id="PF07687"/>
    </source>
</evidence>
<dbReference type="GO" id="GO:0046872">
    <property type="term" value="F:metal ion binding"/>
    <property type="evidence" value="ECO:0007669"/>
    <property type="project" value="UniProtKB-KW"/>
</dbReference>
<dbReference type="PANTHER" id="PTHR43270:SF12">
    <property type="entry name" value="SUCCINYL-DIAMINOPIMELATE DESUCCINYLASE"/>
    <property type="match status" value="1"/>
</dbReference>
<dbReference type="PROSITE" id="PS00759">
    <property type="entry name" value="ARGE_DAPE_CPG2_2"/>
    <property type="match status" value="1"/>
</dbReference>
<dbReference type="PANTHER" id="PTHR43270">
    <property type="entry name" value="BETA-ALA-HIS DIPEPTIDASE"/>
    <property type="match status" value="1"/>
</dbReference>
<protein>
    <recommendedName>
        <fullName evidence="4">Peptidase M20 dimerisation domain-containing protein</fullName>
    </recommendedName>
</protein>
<dbReference type="Gene3D" id="3.30.70.360">
    <property type="match status" value="1"/>
</dbReference>
<keyword evidence="3" id="KW-0378">Hydrolase</keyword>
<dbReference type="AlphaFoldDB" id="A0A1F8BBI5"/>
<dbReference type="InterPro" id="IPR051458">
    <property type="entry name" value="Cyt/Met_Dipeptidase"/>
</dbReference>
<name>A0A1F8BBI5_9BACT</name>
<dbReference type="Proteomes" id="UP000177082">
    <property type="component" value="Unassembled WGS sequence"/>
</dbReference>
<dbReference type="InterPro" id="IPR001261">
    <property type="entry name" value="ArgE/DapE_CS"/>
</dbReference>
<organism evidence="5 6">
    <name type="scientific">Candidatus Woesebacteria bacterium RIFCSPLOWO2_01_FULL_39_21</name>
    <dbReference type="NCBI Taxonomy" id="1802519"/>
    <lineage>
        <taxon>Bacteria</taxon>
        <taxon>Candidatus Woeseibacteriota</taxon>
    </lineage>
</organism>
<evidence type="ECO:0000313" key="6">
    <source>
        <dbReference type="Proteomes" id="UP000177082"/>
    </source>
</evidence>
<evidence type="ECO:0000256" key="3">
    <source>
        <dbReference type="ARBA" id="ARBA00022801"/>
    </source>
</evidence>
<keyword evidence="2" id="KW-0479">Metal-binding</keyword>
<evidence type="ECO:0000313" key="5">
    <source>
        <dbReference type="EMBL" id="OGM61402.1"/>
    </source>
</evidence>
<proteinExistence type="predicted"/>
<dbReference type="InterPro" id="IPR002933">
    <property type="entry name" value="Peptidase_M20"/>
</dbReference>
<dbReference type="SUPFAM" id="SSF53187">
    <property type="entry name" value="Zn-dependent exopeptidases"/>
    <property type="match status" value="1"/>
</dbReference>
<dbReference type="Gene3D" id="3.40.630.10">
    <property type="entry name" value="Zn peptidases"/>
    <property type="match status" value="1"/>
</dbReference>